<keyword evidence="3" id="KW-1185">Reference proteome</keyword>
<accession>A0A8T0GN26</accession>
<comment type="caution">
    <text evidence="2">The sequence shown here is derived from an EMBL/GenBank/DDBJ whole genome shotgun (WGS) entry which is preliminary data.</text>
</comment>
<organism evidence="2 3">
    <name type="scientific">Ceratodon purpureus</name>
    <name type="common">Fire moss</name>
    <name type="synonym">Dicranum purpureum</name>
    <dbReference type="NCBI Taxonomy" id="3225"/>
    <lineage>
        <taxon>Eukaryota</taxon>
        <taxon>Viridiplantae</taxon>
        <taxon>Streptophyta</taxon>
        <taxon>Embryophyta</taxon>
        <taxon>Bryophyta</taxon>
        <taxon>Bryophytina</taxon>
        <taxon>Bryopsida</taxon>
        <taxon>Dicranidae</taxon>
        <taxon>Pseudoditrichales</taxon>
        <taxon>Ditrichaceae</taxon>
        <taxon>Ceratodon</taxon>
    </lineage>
</organism>
<evidence type="ECO:0000313" key="2">
    <source>
        <dbReference type="EMBL" id="KAG0560353.1"/>
    </source>
</evidence>
<reference evidence="2" key="1">
    <citation type="submission" date="2020-06" db="EMBL/GenBank/DDBJ databases">
        <title>WGS assembly of Ceratodon purpureus strain R40.</title>
        <authorList>
            <person name="Carey S.B."/>
            <person name="Jenkins J."/>
            <person name="Shu S."/>
            <person name="Lovell J.T."/>
            <person name="Sreedasyam A."/>
            <person name="Maumus F."/>
            <person name="Tiley G.P."/>
            <person name="Fernandez-Pozo N."/>
            <person name="Barry K."/>
            <person name="Chen C."/>
            <person name="Wang M."/>
            <person name="Lipzen A."/>
            <person name="Daum C."/>
            <person name="Saski C.A."/>
            <person name="Payton A.C."/>
            <person name="Mcbreen J.C."/>
            <person name="Conrad R.E."/>
            <person name="Kollar L.M."/>
            <person name="Olsson S."/>
            <person name="Huttunen S."/>
            <person name="Landis J.B."/>
            <person name="Wickett N.J."/>
            <person name="Johnson M.G."/>
            <person name="Rensing S.A."/>
            <person name="Grimwood J."/>
            <person name="Schmutz J."/>
            <person name="Mcdaniel S.F."/>
        </authorList>
    </citation>
    <scope>NUCLEOTIDE SEQUENCE</scope>
    <source>
        <strain evidence="2">R40</strain>
    </source>
</reference>
<protein>
    <submittedName>
        <fullName evidence="2">Uncharacterized protein</fullName>
    </submittedName>
</protein>
<sequence>MSKTPAQTILKTIHLREMWERIQSPHHKVITSSSQLLIAQNLTTQTSIVQPFTQTSKAARENYNNPRNAVIVPNTTRRIPIDAAPREELHNSRVTPVNPDSTSLSPSRPPPSKPYQSTATLLRSTQLLDTPNQMQHSYNTVSPLTLSNSTPNIALLEIHRPHHPQPLIN</sequence>
<dbReference type="AlphaFoldDB" id="A0A8T0GN26"/>
<feature type="region of interest" description="Disordered" evidence="1">
    <location>
        <begin position="82"/>
        <end position="117"/>
    </location>
</feature>
<gene>
    <name evidence="2" type="ORF">KC19_10G174100</name>
</gene>
<evidence type="ECO:0000256" key="1">
    <source>
        <dbReference type="SAM" id="MobiDB-lite"/>
    </source>
</evidence>
<proteinExistence type="predicted"/>
<dbReference type="EMBL" id="CM026431">
    <property type="protein sequence ID" value="KAG0560353.1"/>
    <property type="molecule type" value="Genomic_DNA"/>
</dbReference>
<name>A0A8T0GN26_CERPU</name>
<dbReference type="Proteomes" id="UP000822688">
    <property type="component" value="Chromosome 10"/>
</dbReference>
<evidence type="ECO:0000313" key="3">
    <source>
        <dbReference type="Proteomes" id="UP000822688"/>
    </source>
</evidence>